<organism evidence="2 3">
    <name type="scientific">Phytophthora fragariae</name>
    <dbReference type="NCBI Taxonomy" id="53985"/>
    <lineage>
        <taxon>Eukaryota</taxon>
        <taxon>Sar</taxon>
        <taxon>Stramenopiles</taxon>
        <taxon>Oomycota</taxon>
        <taxon>Peronosporomycetes</taxon>
        <taxon>Peronosporales</taxon>
        <taxon>Peronosporaceae</taxon>
        <taxon>Phytophthora</taxon>
    </lineage>
</organism>
<sequence>MRVSTFASLLLPLGVARAASSAGSTTTTTGTSSVSSYVPRTLADNATNLADIRAQLTMCTYSKVEECIQDPALVHELGMLVRSPGHCVAFDSSYVNVTTAGVAIPNRYYPTSVEDAYDAGFSNK</sequence>
<evidence type="ECO:0000313" key="3">
    <source>
        <dbReference type="Proteomes" id="UP000460718"/>
    </source>
</evidence>
<name>A0A6A3G8R6_9STRA</name>
<evidence type="ECO:0000256" key="1">
    <source>
        <dbReference type="SAM" id="SignalP"/>
    </source>
</evidence>
<proteinExistence type="predicted"/>
<keyword evidence="1" id="KW-0732">Signal</keyword>
<feature type="signal peptide" evidence="1">
    <location>
        <begin position="1"/>
        <end position="18"/>
    </location>
</feature>
<protein>
    <submittedName>
        <fullName evidence="2">Uncharacterized protein</fullName>
    </submittedName>
</protein>
<evidence type="ECO:0000313" key="2">
    <source>
        <dbReference type="EMBL" id="KAE8954895.1"/>
    </source>
</evidence>
<feature type="chain" id="PRO_5025333527" evidence="1">
    <location>
        <begin position="19"/>
        <end position="124"/>
    </location>
</feature>
<feature type="non-terminal residue" evidence="2">
    <location>
        <position position="124"/>
    </location>
</feature>
<gene>
    <name evidence="2" type="ORF">PF011_g31950</name>
</gene>
<accession>A0A6A3G8R6</accession>
<dbReference type="EMBL" id="QXFW01008771">
    <property type="protein sequence ID" value="KAE8954895.1"/>
    <property type="molecule type" value="Genomic_DNA"/>
</dbReference>
<dbReference type="Proteomes" id="UP000460718">
    <property type="component" value="Unassembled WGS sequence"/>
</dbReference>
<dbReference type="AlphaFoldDB" id="A0A6A3G8R6"/>
<comment type="caution">
    <text evidence="2">The sequence shown here is derived from an EMBL/GenBank/DDBJ whole genome shotgun (WGS) entry which is preliminary data.</text>
</comment>
<reference evidence="2 3" key="1">
    <citation type="submission" date="2018-09" db="EMBL/GenBank/DDBJ databases">
        <title>Genomic investigation of the strawberry pathogen Phytophthora fragariae indicates pathogenicity is determined by transcriptional variation in three key races.</title>
        <authorList>
            <person name="Adams T.M."/>
            <person name="Armitage A.D."/>
            <person name="Sobczyk M.K."/>
            <person name="Bates H.J."/>
            <person name="Dunwell J.M."/>
            <person name="Nellist C.F."/>
            <person name="Harrison R.J."/>
        </authorList>
    </citation>
    <scope>NUCLEOTIDE SEQUENCE [LARGE SCALE GENOMIC DNA]</scope>
    <source>
        <strain evidence="2 3">SCRP245</strain>
    </source>
</reference>